<feature type="compositionally biased region" description="Basic and acidic residues" evidence="1">
    <location>
        <begin position="1"/>
        <end position="18"/>
    </location>
</feature>
<feature type="region of interest" description="Disordered" evidence="1">
    <location>
        <begin position="1"/>
        <end position="25"/>
    </location>
</feature>
<dbReference type="EMBL" id="KV425673">
    <property type="protein sequence ID" value="KZT18549.1"/>
    <property type="molecule type" value="Genomic_DNA"/>
</dbReference>
<keyword evidence="3" id="KW-1185">Reference proteome</keyword>
<sequence length="398" mass="45997">MDEYPRKRQRKPEQKFREPTPSLPPVSKLKKHELLYLADGNIILVSPIFADMFALPPSDLNEMYDGVSIVRMPDKGEDLEQLLMVLYHQTTLPLKRLDPNVPALVKPVLLLTIKYEIDHLKNQIVAHFRDSWSTSLREWDTLEAEMAGTTKQWHLDHNCSFNTCNDYSDDHLPEPASAIQLAKECGLPEILPAAFYHLSRLSVKWGPHGCETNKQSQTLGLHEGLRTARWKMLTAEDYYKLLIGRTNMQSAVIKRIESWRQNFHVEEPTDDTDEEEMAACSGSDKHAFLMSLKKVLRESNDMLFDLQHHVDNYGLLPQKQMCTRCYLSLTNEFIPLRKYIWDHIPEWFDLEPASNYVVYGAHHVVLESPPHCSPSIILLRVINLPPISFIHEVGPRRL</sequence>
<name>A0A165MMY5_9AGAM</name>
<proteinExistence type="predicted"/>
<reference evidence="2 3" key="1">
    <citation type="journal article" date="2016" name="Mol. Biol. Evol.">
        <title>Comparative Genomics of Early-Diverging Mushroom-Forming Fungi Provides Insights into the Origins of Lignocellulose Decay Capabilities.</title>
        <authorList>
            <person name="Nagy L.G."/>
            <person name="Riley R."/>
            <person name="Tritt A."/>
            <person name="Adam C."/>
            <person name="Daum C."/>
            <person name="Floudas D."/>
            <person name="Sun H."/>
            <person name="Yadav J.S."/>
            <person name="Pangilinan J."/>
            <person name="Larsson K.H."/>
            <person name="Matsuura K."/>
            <person name="Barry K."/>
            <person name="Labutti K."/>
            <person name="Kuo R."/>
            <person name="Ohm R.A."/>
            <person name="Bhattacharya S.S."/>
            <person name="Shirouzu T."/>
            <person name="Yoshinaga Y."/>
            <person name="Martin F.M."/>
            <person name="Grigoriev I.V."/>
            <person name="Hibbett D.S."/>
        </authorList>
    </citation>
    <scope>NUCLEOTIDE SEQUENCE [LARGE SCALE GENOMIC DNA]</scope>
    <source>
        <strain evidence="2 3">HHB14362 ss-1</strain>
    </source>
</reference>
<dbReference type="STRING" id="1314782.A0A165MMY5"/>
<evidence type="ECO:0000313" key="2">
    <source>
        <dbReference type="EMBL" id="KZT18549.1"/>
    </source>
</evidence>
<dbReference type="OrthoDB" id="3218112at2759"/>
<gene>
    <name evidence="2" type="ORF">NEOLEDRAFT_1246397</name>
</gene>
<dbReference type="AlphaFoldDB" id="A0A165MMY5"/>
<evidence type="ECO:0008006" key="4">
    <source>
        <dbReference type="Google" id="ProtNLM"/>
    </source>
</evidence>
<dbReference type="InParanoid" id="A0A165MMY5"/>
<accession>A0A165MMY5</accession>
<organism evidence="2 3">
    <name type="scientific">Neolentinus lepideus HHB14362 ss-1</name>
    <dbReference type="NCBI Taxonomy" id="1314782"/>
    <lineage>
        <taxon>Eukaryota</taxon>
        <taxon>Fungi</taxon>
        <taxon>Dikarya</taxon>
        <taxon>Basidiomycota</taxon>
        <taxon>Agaricomycotina</taxon>
        <taxon>Agaricomycetes</taxon>
        <taxon>Gloeophyllales</taxon>
        <taxon>Gloeophyllaceae</taxon>
        <taxon>Neolentinus</taxon>
    </lineage>
</organism>
<evidence type="ECO:0000256" key="1">
    <source>
        <dbReference type="SAM" id="MobiDB-lite"/>
    </source>
</evidence>
<protein>
    <recommendedName>
        <fullName evidence="4">BTB domain-containing protein</fullName>
    </recommendedName>
</protein>
<dbReference type="Proteomes" id="UP000076761">
    <property type="component" value="Unassembled WGS sequence"/>
</dbReference>
<evidence type="ECO:0000313" key="3">
    <source>
        <dbReference type="Proteomes" id="UP000076761"/>
    </source>
</evidence>